<dbReference type="EMBL" id="CAKXAJ010024842">
    <property type="protein sequence ID" value="CAH2231596.1"/>
    <property type="molecule type" value="Genomic_DNA"/>
</dbReference>
<organism evidence="2 3">
    <name type="scientific">Pararge aegeria aegeria</name>
    <dbReference type="NCBI Taxonomy" id="348720"/>
    <lineage>
        <taxon>Eukaryota</taxon>
        <taxon>Metazoa</taxon>
        <taxon>Ecdysozoa</taxon>
        <taxon>Arthropoda</taxon>
        <taxon>Hexapoda</taxon>
        <taxon>Insecta</taxon>
        <taxon>Pterygota</taxon>
        <taxon>Neoptera</taxon>
        <taxon>Endopterygota</taxon>
        <taxon>Lepidoptera</taxon>
        <taxon>Glossata</taxon>
        <taxon>Ditrysia</taxon>
        <taxon>Papilionoidea</taxon>
        <taxon>Nymphalidae</taxon>
        <taxon>Satyrinae</taxon>
        <taxon>Satyrini</taxon>
        <taxon>Parargina</taxon>
        <taxon>Pararge</taxon>
    </lineage>
</organism>
<protein>
    <submittedName>
        <fullName evidence="2">Jg17008 protein</fullName>
    </submittedName>
</protein>
<keyword evidence="3" id="KW-1185">Reference proteome</keyword>
<accession>A0A8S4R8U7</accession>
<sequence length="117" mass="12953">MRRCHIVSILGTDATPRVPARESYTKLAEFAIANVQCQYECSDTEPEEWPSRTTSRAAVGGEPAGDHTYDTRDEPPAFIIHQLPAVGTRDNKTRSLGGTRGRGRLVVKVFLLVRSQL</sequence>
<reference evidence="2" key="1">
    <citation type="submission" date="2022-03" db="EMBL/GenBank/DDBJ databases">
        <authorList>
            <person name="Lindestad O."/>
        </authorList>
    </citation>
    <scope>NUCLEOTIDE SEQUENCE</scope>
</reference>
<comment type="caution">
    <text evidence="2">The sequence shown here is derived from an EMBL/GenBank/DDBJ whole genome shotgun (WGS) entry which is preliminary data.</text>
</comment>
<name>A0A8S4R8U7_9NEOP</name>
<dbReference type="AlphaFoldDB" id="A0A8S4R8U7"/>
<gene>
    <name evidence="2" type="primary">jg17008</name>
    <name evidence="2" type="ORF">PAEG_LOCUS10070</name>
</gene>
<proteinExistence type="predicted"/>
<evidence type="ECO:0000256" key="1">
    <source>
        <dbReference type="SAM" id="MobiDB-lite"/>
    </source>
</evidence>
<dbReference type="Proteomes" id="UP000838756">
    <property type="component" value="Unassembled WGS sequence"/>
</dbReference>
<dbReference type="OrthoDB" id="7421119at2759"/>
<evidence type="ECO:0000313" key="2">
    <source>
        <dbReference type="EMBL" id="CAH2231596.1"/>
    </source>
</evidence>
<feature type="region of interest" description="Disordered" evidence="1">
    <location>
        <begin position="43"/>
        <end position="74"/>
    </location>
</feature>
<feature type="compositionally biased region" description="Basic and acidic residues" evidence="1">
    <location>
        <begin position="64"/>
        <end position="74"/>
    </location>
</feature>
<evidence type="ECO:0000313" key="3">
    <source>
        <dbReference type="Proteomes" id="UP000838756"/>
    </source>
</evidence>